<name>A0A2N5Y2Q5_9GAMM</name>
<sequence length="141" mass="16111">MSLIPRSNLLGIDRFFDDFWAPAVVDNEMSSFFSPRVDIADQGDHYEITAELPGVKKKDVNLYVKDGVLTLEAESSHEEKEEKEGRMIRQERRYGKFMRTFNLGGDVKESDIKASFKDGILTLQAPKAKKTTSEQHRITIN</sequence>
<evidence type="ECO:0000259" key="3">
    <source>
        <dbReference type="PROSITE" id="PS01031"/>
    </source>
</evidence>
<dbReference type="Pfam" id="PF00011">
    <property type="entry name" value="HSP20"/>
    <property type="match status" value="1"/>
</dbReference>
<dbReference type="Gene3D" id="2.60.40.790">
    <property type="match status" value="1"/>
</dbReference>
<gene>
    <name evidence="4" type="ORF">CWI75_08770</name>
</gene>
<dbReference type="RefSeq" id="WP_101521134.1">
    <property type="nucleotide sequence ID" value="NZ_PKLZ01000007.1"/>
</dbReference>
<proteinExistence type="inferred from homology"/>
<organism evidence="4 5">
    <name type="scientific">Kineobactrum sediminis</name>
    <dbReference type="NCBI Taxonomy" id="1905677"/>
    <lineage>
        <taxon>Bacteria</taxon>
        <taxon>Pseudomonadati</taxon>
        <taxon>Pseudomonadota</taxon>
        <taxon>Gammaproteobacteria</taxon>
        <taxon>Cellvibrionales</taxon>
        <taxon>Halieaceae</taxon>
        <taxon>Kineobactrum</taxon>
    </lineage>
</organism>
<dbReference type="InterPro" id="IPR031107">
    <property type="entry name" value="Small_HSP"/>
</dbReference>
<dbReference type="OrthoDB" id="9792695at2"/>
<feature type="domain" description="SHSP" evidence="3">
    <location>
        <begin position="28"/>
        <end position="141"/>
    </location>
</feature>
<dbReference type="AlphaFoldDB" id="A0A2N5Y2Q5"/>
<dbReference type="SUPFAM" id="SSF49764">
    <property type="entry name" value="HSP20-like chaperones"/>
    <property type="match status" value="1"/>
</dbReference>
<evidence type="ECO:0000256" key="2">
    <source>
        <dbReference type="RuleBase" id="RU003616"/>
    </source>
</evidence>
<dbReference type="InterPro" id="IPR002068">
    <property type="entry name" value="A-crystallin/Hsp20_dom"/>
</dbReference>
<dbReference type="CDD" id="cd06471">
    <property type="entry name" value="ACD_LpsHSP_like"/>
    <property type="match status" value="1"/>
</dbReference>
<evidence type="ECO:0000313" key="5">
    <source>
        <dbReference type="Proteomes" id="UP000234845"/>
    </source>
</evidence>
<evidence type="ECO:0000256" key="1">
    <source>
        <dbReference type="PROSITE-ProRule" id="PRU00285"/>
    </source>
</evidence>
<reference evidence="5" key="1">
    <citation type="submission" date="2017-11" db="EMBL/GenBank/DDBJ databases">
        <title>The draft genome sequence of Chromatocurvus sp. F02.</title>
        <authorList>
            <person name="Du Z.-J."/>
            <person name="Chang Y.-Q."/>
        </authorList>
    </citation>
    <scope>NUCLEOTIDE SEQUENCE [LARGE SCALE GENOMIC DNA]</scope>
    <source>
        <strain evidence="5">F02</strain>
    </source>
</reference>
<dbReference type="EMBL" id="PKLZ01000007">
    <property type="protein sequence ID" value="PLW82666.1"/>
    <property type="molecule type" value="Genomic_DNA"/>
</dbReference>
<evidence type="ECO:0000313" key="4">
    <source>
        <dbReference type="EMBL" id="PLW82666.1"/>
    </source>
</evidence>
<comment type="caution">
    <text evidence="4">The sequence shown here is derived from an EMBL/GenBank/DDBJ whole genome shotgun (WGS) entry which is preliminary data.</text>
</comment>
<protein>
    <submittedName>
        <fullName evidence="4">Hsp20/alpha crystallin family protein</fullName>
    </submittedName>
</protein>
<dbReference type="Proteomes" id="UP000234845">
    <property type="component" value="Unassembled WGS sequence"/>
</dbReference>
<dbReference type="PROSITE" id="PS01031">
    <property type="entry name" value="SHSP"/>
    <property type="match status" value="1"/>
</dbReference>
<keyword evidence="5" id="KW-1185">Reference proteome</keyword>
<dbReference type="PANTHER" id="PTHR11527">
    <property type="entry name" value="HEAT-SHOCK PROTEIN 20 FAMILY MEMBER"/>
    <property type="match status" value="1"/>
</dbReference>
<accession>A0A2N5Y2Q5</accession>
<comment type="similarity">
    <text evidence="1 2">Belongs to the small heat shock protein (HSP20) family.</text>
</comment>
<dbReference type="InterPro" id="IPR008978">
    <property type="entry name" value="HSP20-like_chaperone"/>
</dbReference>